<evidence type="ECO:0000313" key="2">
    <source>
        <dbReference type="Proteomes" id="UP000030755"/>
    </source>
</evidence>
<accession>A0A075AZP6</accession>
<evidence type="ECO:0000313" key="1">
    <source>
        <dbReference type="EMBL" id="EPZ34054.1"/>
    </source>
</evidence>
<organism evidence="1 2">
    <name type="scientific">Rozella allomycis (strain CSF55)</name>
    <dbReference type="NCBI Taxonomy" id="988480"/>
    <lineage>
        <taxon>Eukaryota</taxon>
        <taxon>Fungi</taxon>
        <taxon>Fungi incertae sedis</taxon>
        <taxon>Cryptomycota</taxon>
        <taxon>Cryptomycota incertae sedis</taxon>
        <taxon>Rozella</taxon>
    </lineage>
</organism>
<dbReference type="EMBL" id="KE561004">
    <property type="protein sequence ID" value="EPZ34054.1"/>
    <property type="molecule type" value="Genomic_DNA"/>
</dbReference>
<keyword evidence="2" id="KW-1185">Reference proteome</keyword>
<gene>
    <name evidence="1" type="ORF">O9G_004991</name>
</gene>
<name>A0A075AZP6_ROZAC</name>
<reference evidence="1 2" key="1">
    <citation type="journal article" date="2013" name="Curr. Biol.">
        <title>Shared signatures of parasitism and phylogenomics unite Cryptomycota and microsporidia.</title>
        <authorList>
            <person name="James T.Y."/>
            <person name="Pelin A."/>
            <person name="Bonen L."/>
            <person name="Ahrendt S."/>
            <person name="Sain D."/>
            <person name="Corradi N."/>
            <person name="Stajich J.E."/>
        </authorList>
    </citation>
    <scope>NUCLEOTIDE SEQUENCE [LARGE SCALE GENOMIC DNA]</scope>
    <source>
        <strain evidence="1 2">CSF55</strain>
    </source>
</reference>
<dbReference type="HOGENOM" id="CLU_2575212_0_0_1"/>
<sequence length="81" mass="9225">MLFPISKSNNLDRFEATDLKDGCQVALMYVAWLSGAVKDREKHQLRVCGRFEATDLKDGCQVALMYVAWLSGAVKDREYNH</sequence>
<protein>
    <submittedName>
        <fullName evidence="1">Uncharacterized protein</fullName>
    </submittedName>
</protein>
<proteinExistence type="predicted"/>
<dbReference type="Proteomes" id="UP000030755">
    <property type="component" value="Unassembled WGS sequence"/>
</dbReference>
<dbReference type="AlphaFoldDB" id="A0A075AZP6"/>